<feature type="binding site" evidence="13">
    <location>
        <position position="293"/>
    </location>
    <ligand>
        <name>Zn(2+)</name>
        <dbReference type="ChEBI" id="CHEBI:29105"/>
        <label>2</label>
    </ligand>
</feature>
<feature type="active site" description="Phosphoserine intermediate" evidence="12">
    <location>
        <position position="52"/>
    </location>
</feature>
<comment type="cofactor">
    <cofactor evidence="13">
        <name>Mg(2+)</name>
        <dbReference type="ChEBI" id="CHEBI:18420"/>
    </cofactor>
    <text evidence="13">Binds 1 Mg(2+) ion.</text>
</comment>
<comment type="subcellular location">
    <subcellularLocation>
        <location evidence="1">Membrane</location>
        <topology evidence="1">Single-pass membrane protein</topology>
    </subcellularLocation>
</comment>
<dbReference type="InterPro" id="IPR001952">
    <property type="entry name" value="Alkaline_phosphatase"/>
</dbReference>
<dbReference type="SMART" id="SM00098">
    <property type="entry name" value="alkPPc"/>
    <property type="match status" value="1"/>
</dbReference>
<dbReference type="PROSITE" id="PS00123">
    <property type="entry name" value="ALKALINE_PHOSPHATASE"/>
    <property type="match status" value="1"/>
</dbReference>
<dbReference type="Proteomes" id="UP000095009">
    <property type="component" value="Unassembled WGS sequence"/>
</dbReference>
<dbReference type="GO" id="GO:0004035">
    <property type="term" value="F:alkaline phosphatase activity"/>
    <property type="evidence" value="ECO:0007669"/>
    <property type="project" value="UniProtKB-EC"/>
</dbReference>
<sequence>MVSDGMGPASLSLTRTFRQYVEELDYSDILNLDKHFIGASRTRSSDSPITDSAAGATAFSCGKKSYNNAVGVLPDHNACGTILESAKLHGMMTGLVVTTRITDATPAAFSSHANYRWEEDLIAQHQLGYYPLGRMVDLIIGGGRCHFLPKFVPGGCRNDDHDLVKKAQKSGWNYVDNKQDFDKLNQGKNVTLPLLALLADGDIPFDLDRDDKVYPSLAETAQTAIRALEEATKDSEHGFFLLIEGSRIDHAGHQNDPSAQVREVLAYDAAFKAAIDFAESSDVETIVISTSDHETGGLATAKQLTPEYPEYIWYPEALANASHSGEFLSLKLKNVVDYSEDKLTKFITEEILENGLGVYDYSDEEISRLIENKNNAQDVINNIVSVRSQTGWSTHGHSAVDVNIYGYSKKNTDAHISLMESLVGNHENIEIGKFMESWLELDLDAVSKKLNSESDKEITEFGQSWTGSMDAESLRELRHDNYHI</sequence>
<dbReference type="GO" id="GO:0009166">
    <property type="term" value="P:nucleotide catabolic process"/>
    <property type="evidence" value="ECO:0007669"/>
    <property type="project" value="EnsemblFungi"/>
</dbReference>
<evidence type="ECO:0000256" key="10">
    <source>
        <dbReference type="ARBA" id="ARBA00022989"/>
    </source>
</evidence>
<keyword evidence="5" id="KW-0812">Transmembrane</keyword>
<reference evidence="16 17" key="1">
    <citation type="journal article" date="2016" name="Proc. Natl. Acad. Sci. U.S.A.">
        <title>Comparative genomics of biotechnologically important yeasts.</title>
        <authorList>
            <person name="Riley R."/>
            <person name="Haridas S."/>
            <person name="Wolfe K.H."/>
            <person name="Lopes M.R."/>
            <person name="Hittinger C.T."/>
            <person name="Goeker M."/>
            <person name="Salamov A.A."/>
            <person name="Wisecaver J.H."/>
            <person name="Long T.M."/>
            <person name="Calvey C.H."/>
            <person name="Aerts A.L."/>
            <person name="Barry K.W."/>
            <person name="Choi C."/>
            <person name="Clum A."/>
            <person name="Coughlan A.Y."/>
            <person name="Deshpande S."/>
            <person name="Douglass A.P."/>
            <person name="Hanson S.J."/>
            <person name="Klenk H.-P."/>
            <person name="LaButti K.M."/>
            <person name="Lapidus A."/>
            <person name="Lindquist E.A."/>
            <person name="Lipzen A.M."/>
            <person name="Meier-Kolthoff J.P."/>
            <person name="Ohm R.A."/>
            <person name="Otillar R.P."/>
            <person name="Pangilinan J.L."/>
            <person name="Peng Y."/>
            <person name="Rokas A."/>
            <person name="Rosa C.A."/>
            <person name="Scheuner C."/>
            <person name="Sibirny A.A."/>
            <person name="Slot J.C."/>
            <person name="Stielow J.B."/>
            <person name="Sun H."/>
            <person name="Kurtzman C.P."/>
            <person name="Blackwell M."/>
            <person name="Grigoriev I.V."/>
            <person name="Jeffries T.W."/>
        </authorList>
    </citation>
    <scope>NUCLEOTIDE SEQUENCE [LARGE SCALE GENOMIC DNA]</scope>
    <source>
        <strain evidence="16 17">DSM 6958</strain>
    </source>
</reference>
<evidence type="ECO:0000256" key="15">
    <source>
        <dbReference type="RuleBase" id="RU003947"/>
    </source>
</evidence>
<dbReference type="FunFam" id="3.40.720.10:FF:000063">
    <property type="entry name" value="Alkaline phosphatase"/>
    <property type="match status" value="1"/>
</dbReference>
<dbReference type="FunFam" id="1.10.60.40:FF:000002">
    <property type="entry name" value="Alkaline phosphatase"/>
    <property type="match status" value="1"/>
</dbReference>
<keyword evidence="8 13" id="KW-0862">Zinc</keyword>
<feature type="binding site" evidence="13">
    <location>
        <position position="249"/>
    </location>
    <ligand>
        <name>Zn(2+)</name>
        <dbReference type="ChEBI" id="CHEBI:29105"/>
        <label>2</label>
    </ligand>
</feature>
<evidence type="ECO:0000256" key="3">
    <source>
        <dbReference type="ARBA" id="ARBA00012647"/>
    </source>
</evidence>
<keyword evidence="7 15" id="KW-0378">Hydrolase</keyword>
<keyword evidence="11" id="KW-0472">Membrane</keyword>
<evidence type="ECO:0000256" key="12">
    <source>
        <dbReference type="PIRSR" id="PIRSR601952-1"/>
    </source>
</evidence>
<gene>
    <name evidence="16" type="ORF">NADFUDRAFT_45756</name>
</gene>
<dbReference type="OrthoDB" id="7392499at2759"/>
<evidence type="ECO:0000256" key="11">
    <source>
        <dbReference type="ARBA" id="ARBA00023136"/>
    </source>
</evidence>
<protein>
    <recommendedName>
        <fullName evidence="3 15">Alkaline phosphatase</fullName>
        <ecNumber evidence="3 15">3.1.3.1</ecNumber>
    </recommendedName>
</protein>
<keyword evidence="9 13" id="KW-0460">Magnesium</keyword>
<evidence type="ECO:0000256" key="5">
    <source>
        <dbReference type="ARBA" id="ARBA00022692"/>
    </source>
</evidence>
<feature type="binding site" evidence="13">
    <location>
        <position position="253"/>
    </location>
    <ligand>
        <name>Zn(2+)</name>
        <dbReference type="ChEBI" id="CHEBI:29105"/>
        <label>2</label>
    </ligand>
</feature>
<evidence type="ECO:0000256" key="6">
    <source>
        <dbReference type="ARBA" id="ARBA00022723"/>
    </source>
</evidence>
<evidence type="ECO:0000256" key="2">
    <source>
        <dbReference type="ARBA" id="ARBA00005984"/>
    </source>
</evidence>
<evidence type="ECO:0000313" key="16">
    <source>
        <dbReference type="EMBL" id="ODQ66228.1"/>
    </source>
</evidence>
<dbReference type="EMBL" id="KV454408">
    <property type="protein sequence ID" value="ODQ66228.1"/>
    <property type="molecule type" value="Genomic_DNA"/>
</dbReference>
<keyword evidence="17" id="KW-1185">Reference proteome</keyword>
<dbReference type="GO" id="GO:0046496">
    <property type="term" value="P:nicotinamide nucleotide metabolic process"/>
    <property type="evidence" value="ECO:0007669"/>
    <property type="project" value="EnsemblFungi"/>
</dbReference>
<dbReference type="Gene3D" id="1.10.60.40">
    <property type="match status" value="1"/>
</dbReference>
<dbReference type="EC" id="3.1.3.1" evidence="3 15"/>
<dbReference type="PANTHER" id="PTHR11596">
    <property type="entry name" value="ALKALINE PHOSPHATASE"/>
    <property type="match status" value="1"/>
</dbReference>
<feature type="binding site" evidence="13">
    <location>
        <position position="244"/>
    </location>
    <ligand>
        <name>Mg(2+)</name>
        <dbReference type="ChEBI" id="CHEBI:18420"/>
    </ligand>
</feature>
<evidence type="ECO:0000256" key="1">
    <source>
        <dbReference type="ARBA" id="ARBA00004167"/>
    </source>
</evidence>
<dbReference type="AlphaFoldDB" id="A0A1E3PLM5"/>
<dbReference type="GO" id="GO:0047386">
    <property type="term" value="F:fructose-2,6-bisphosphate 6-phosphatase activity"/>
    <property type="evidence" value="ECO:0007669"/>
    <property type="project" value="EnsemblFungi"/>
</dbReference>
<feature type="binding site" evidence="13">
    <location>
        <position position="4"/>
    </location>
    <ligand>
        <name>Zn(2+)</name>
        <dbReference type="ChEBI" id="CHEBI:29105"/>
        <label>2</label>
    </ligand>
</feature>
<keyword evidence="6 13" id="KW-0479">Metal-binding</keyword>
<feature type="binding site" evidence="13">
    <location>
        <position position="103"/>
    </location>
    <ligand>
        <name>Mg(2+)</name>
        <dbReference type="ChEBI" id="CHEBI:18420"/>
    </ligand>
</feature>
<dbReference type="STRING" id="857566.A0A1E3PLM5"/>
<evidence type="ECO:0000313" key="17">
    <source>
        <dbReference type="Proteomes" id="UP000095009"/>
    </source>
</evidence>
<comment type="similarity">
    <text evidence="2 14">Belongs to the alkaline phosphatase family.</text>
</comment>
<dbReference type="InterPro" id="IPR018299">
    <property type="entry name" value="Alkaline_phosphatase_AS"/>
</dbReference>
<feature type="binding site" evidence="13">
    <location>
        <position position="4"/>
    </location>
    <ligand>
        <name>Mg(2+)</name>
        <dbReference type="ChEBI" id="CHEBI:18420"/>
    </ligand>
</feature>
<name>A0A1E3PLM5_9ASCO</name>
<comment type="catalytic activity">
    <reaction evidence="15">
        <text>a phosphate monoester + H2O = an alcohol + phosphate</text>
        <dbReference type="Rhea" id="RHEA:15017"/>
        <dbReference type="ChEBI" id="CHEBI:15377"/>
        <dbReference type="ChEBI" id="CHEBI:30879"/>
        <dbReference type="ChEBI" id="CHEBI:43474"/>
        <dbReference type="ChEBI" id="CHEBI:67140"/>
        <dbReference type="EC" id="3.1.3.1"/>
    </reaction>
</comment>
<dbReference type="Pfam" id="PF00245">
    <property type="entry name" value="Alk_phosphatase"/>
    <property type="match status" value="1"/>
</dbReference>
<keyword evidence="10" id="KW-1133">Transmembrane helix</keyword>
<dbReference type="GO" id="GO:0046872">
    <property type="term" value="F:metal ion binding"/>
    <property type="evidence" value="ECO:0007669"/>
    <property type="project" value="UniProtKB-KW"/>
</dbReference>
<dbReference type="Gene3D" id="3.40.720.10">
    <property type="entry name" value="Alkaline Phosphatase, subunit A"/>
    <property type="match status" value="1"/>
</dbReference>
<evidence type="ECO:0000256" key="8">
    <source>
        <dbReference type="ARBA" id="ARBA00022833"/>
    </source>
</evidence>
<dbReference type="PRINTS" id="PR00113">
    <property type="entry name" value="ALKPHPHTASE"/>
</dbReference>
<comment type="cofactor">
    <cofactor evidence="13">
        <name>Zn(2+)</name>
        <dbReference type="ChEBI" id="CHEBI:29105"/>
    </cofactor>
    <text evidence="13">Binds 2 Zn(2+) ions.</text>
</comment>
<evidence type="ECO:0000256" key="14">
    <source>
        <dbReference type="RuleBase" id="RU003946"/>
    </source>
</evidence>
<evidence type="ECO:0000256" key="7">
    <source>
        <dbReference type="ARBA" id="ARBA00022801"/>
    </source>
</evidence>
<feature type="binding site" evidence="13">
    <location>
        <position position="292"/>
    </location>
    <ligand>
        <name>Zn(2+)</name>
        <dbReference type="ChEBI" id="CHEBI:29105"/>
        <label>2</label>
    </ligand>
</feature>
<feature type="binding site" evidence="13">
    <location>
        <position position="105"/>
    </location>
    <ligand>
        <name>Mg(2+)</name>
        <dbReference type="ChEBI" id="CHEBI:18420"/>
    </ligand>
</feature>
<evidence type="ECO:0000256" key="4">
    <source>
        <dbReference type="ARBA" id="ARBA00022553"/>
    </source>
</evidence>
<dbReference type="SUPFAM" id="SSF53649">
    <property type="entry name" value="Alkaline phosphatase-like"/>
    <property type="match status" value="1"/>
</dbReference>
<organism evidence="16 17">
    <name type="scientific">Nadsonia fulvescens var. elongata DSM 6958</name>
    <dbReference type="NCBI Taxonomy" id="857566"/>
    <lineage>
        <taxon>Eukaryota</taxon>
        <taxon>Fungi</taxon>
        <taxon>Dikarya</taxon>
        <taxon>Ascomycota</taxon>
        <taxon>Saccharomycotina</taxon>
        <taxon>Dipodascomycetes</taxon>
        <taxon>Dipodascales</taxon>
        <taxon>Dipodascales incertae sedis</taxon>
        <taxon>Nadsonia</taxon>
    </lineage>
</organism>
<dbReference type="CDD" id="cd16012">
    <property type="entry name" value="ALP"/>
    <property type="match status" value="1"/>
</dbReference>
<accession>A0A1E3PLM5</accession>
<proteinExistence type="inferred from homology"/>
<evidence type="ECO:0000256" key="13">
    <source>
        <dbReference type="PIRSR" id="PIRSR601952-2"/>
    </source>
</evidence>
<dbReference type="PANTHER" id="PTHR11596:SF5">
    <property type="entry name" value="ALKALINE PHOSPHATASE"/>
    <property type="match status" value="1"/>
</dbReference>
<keyword evidence="4" id="KW-0597">Phosphoprotein</keyword>
<dbReference type="InterPro" id="IPR017850">
    <property type="entry name" value="Alkaline_phosphatase_core_sf"/>
</dbReference>
<evidence type="ECO:0000256" key="9">
    <source>
        <dbReference type="ARBA" id="ARBA00022842"/>
    </source>
</evidence>
<feature type="binding site" evidence="13">
    <location>
        <position position="397"/>
    </location>
    <ligand>
        <name>Zn(2+)</name>
        <dbReference type="ChEBI" id="CHEBI:29105"/>
        <label>2</label>
    </ligand>
</feature>
<dbReference type="GO" id="GO:0000329">
    <property type="term" value="C:fungal-type vacuole membrane"/>
    <property type="evidence" value="ECO:0007669"/>
    <property type="project" value="EnsemblFungi"/>
</dbReference>